<dbReference type="EMBL" id="LCIJ01000003">
    <property type="protein sequence ID" value="KKT53079.1"/>
    <property type="molecule type" value="Genomic_DNA"/>
</dbReference>
<evidence type="ECO:0000256" key="9">
    <source>
        <dbReference type="HAMAP-Rule" id="MF_00639"/>
    </source>
</evidence>
<keyword evidence="3 9" id="KW-0963">Cytoplasm</keyword>
<gene>
    <name evidence="9" type="primary">murD</name>
    <name evidence="13" type="ORF">VE96_C0003G0019</name>
</gene>
<evidence type="ECO:0000256" key="8">
    <source>
        <dbReference type="ARBA" id="ARBA00023306"/>
    </source>
</evidence>
<dbReference type="Proteomes" id="UP000034752">
    <property type="component" value="Unassembled WGS sequence"/>
</dbReference>
<dbReference type="GO" id="GO:0009252">
    <property type="term" value="P:peptidoglycan biosynthetic process"/>
    <property type="evidence" value="ECO:0007669"/>
    <property type="project" value="UniProtKB-UniRule"/>
</dbReference>
<evidence type="ECO:0000256" key="2">
    <source>
        <dbReference type="ARBA" id="ARBA00004752"/>
    </source>
</evidence>
<comment type="similarity">
    <text evidence="9">Belongs to the MurCDEF family.</text>
</comment>
<dbReference type="UniPathway" id="UPA00219"/>
<dbReference type="GO" id="GO:0004326">
    <property type="term" value="F:tetrahydrofolylpolyglutamate synthase activity"/>
    <property type="evidence" value="ECO:0007669"/>
    <property type="project" value="InterPro"/>
</dbReference>
<dbReference type="InterPro" id="IPR004101">
    <property type="entry name" value="Mur_ligase_C"/>
</dbReference>
<feature type="domain" description="Mur ligase central" evidence="12">
    <location>
        <begin position="112"/>
        <end position="291"/>
    </location>
</feature>
<dbReference type="NCBIfam" id="TIGR01087">
    <property type="entry name" value="murD"/>
    <property type="match status" value="1"/>
</dbReference>
<accession>A0A0G1KYU4</accession>
<comment type="subcellular location">
    <subcellularLocation>
        <location evidence="1 9 10">Cytoplasm</location>
    </subcellularLocation>
</comment>
<evidence type="ECO:0000256" key="4">
    <source>
        <dbReference type="ARBA" id="ARBA00022598"/>
    </source>
</evidence>
<keyword evidence="9 10" id="KW-0133">Cell shape</keyword>
<dbReference type="SUPFAM" id="SSF51984">
    <property type="entry name" value="MurCD N-terminal domain"/>
    <property type="match status" value="1"/>
</dbReference>
<proteinExistence type="inferred from homology"/>
<keyword evidence="9 10" id="KW-0573">Peptidoglycan synthesis</keyword>
<name>A0A0G1KYU4_UNCK3</name>
<dbReference type="Pfam" id="PF02875">
    <property type="entry name" value="Mur_ligase_C"/>
    <property type="match status" value="1"/>
</dbReference>
<reference evidence="13 14" key="1">
    <citation type="journal article" date="2015" name="Nature">
        <title>rRNA introns, odd ribosomes, and small enigmatic genomes across a large radiation of phyla.</title>
        <authorList>
            <person name="Brown C.T."/>
            <person name="Hug L.A."/>
            <person name="Thomas B.C."/>
            <person name="Sharon I."/>
            <person name="Castelle C.J."/>
            <person name="Singh A."/>
            <person name="Wilkins M.J."/>
            <person name="Williams K.H."/>
            <person name="Banfield J.F."/>
        </authorList>
    </citation>
    <scope>NUCLEOTIDE SEQUENCE [LARGE SCALE GENOMIC DNA]</scope>
</reference>
<dbReference type="GO" id="GO:0005737">
    <property type="term" value="C:cytoplasm"/>
    <property type="evidence" value="ECO:0007669"/>
    <property type="project" value="UniProtKB-SubCell"/>
</dbReference>
<dbReference type="EC" id="6.3.2.9" evidence="9 10"/>
<dbReference type="InterPro" id="IPR018109">
    <property type="entry name" value="Folylpolyglutamate_synth_CS"/>
</dbReference>
<dbReference type="GO" id="GO:0008360">
    <property type="term" value="P:regulation of cell shape"/>
    <property type="evidence" value="ECO:0007669"/>
    <property type="project" value="UniProtKB-KW"/>
</dbReference>
<keyword evidence="5 9" id="KW-0132">Cell division</keyword>
<dbReference type="SUPFAM" id="SSF53623">
    <property type="entry name" value="MurD-like peptide ligases, catalytic domain"/>
    <property type="match status" value="1"/>
</dbReference>
<comment type="caution">
    <text evidence="13">The sequence shown here is derived from an EMBL/GenBank/DDBJ whole genome shotgun (WGS) entry which is preliminary data.</text>
</comment>
<feature type="binding site" evidence="9">
    <location>
        <begin position="114"/>
        <end position="120"/>
    </location>
    <ligand>
        <name>ATP</name>
        <dbReference type="ChEBI" id="CHEBI:30616"/>
    </ligand>
</feature>
<dbReference type="GO" id="GO:0071555">
    <property type="term" value="P:cell wall organization"/>
    <property type="evidence" value="ECO:0007669"/>
    <property type="project" value="UniProtKB-KW"/>
</dbReference>
<dbReference type="Pfam" id="PF21799">
    <property type="entry name" value="MurD-like_N"/>
    <property type="match status" value="1"/>
</dbReference>
<dbReference type="Gene3D" id="3.40.1190.10">
    <property type="entry name" value="Mur-like, catalytic domain"/>
    <property type="match status" value="1"/>
</dbReference>
<dbReference type="Gene3D" id="3.40.50.720">
    <property type="entry name" value="NAD(P)-binding Rossmann-like Domain"/>
    <property type="match status" value="1"/>
</dbReference>
<dbReference type="PATRIC" id="fig|1620410.3.peg.65"/>
<evidence type="ECO:0000256" key="5">
    <source>
        <dbReference type="ARBA" id="ARBA00022618"/>
    </source>
</evidence>
<keyword evidence="4 9" id="KW-0436">Ligase</keyword>
<feature type="domain" description="Mur ligase C-terminal" evidence="11">
    <location>
        <begin position="314"/>
        <end position="430"/>
    </location>
</feature>
<protein>
    <recommendedName>
        <fullName evidence="9 10">UDP-N-acetylmuramoylalanine--D-glutamate ligase</fullName>
        <ecNumber evidence="9 10">6.3.2.9</ecNumber>
    </recommendedName>
    <alternativeName>
        <fullName evidence="9">D-glutamic acid-adding enzyme</fullName>
    </alternativeName>
    <alternativeName>
        <fullName evidence="9">UDP-N-acetylmuramoyl-L-alanyl-D-glutamate synthetase</fullName>
    </alternativeName>
</protein>
<keyword evidence="7 9" id="KW-0067">ATP-binding</keyword>
<evidence type="ECO:0000259" key="11">
    <source>
        <dbReference type="Pfam" id="PF02875"/>
    </source>
</evidence>
<dbReference type="PROSITE" id="PS01011">
    <property type="entry name" value="FOLYLPOLYGLU_SYNT_1"/>
    <property type="match status" value="1"/>
</dbReference>
<evidence type="ECO:0000256" key="1">
    <source>
        <dbReference type="ARBA" id="ARBA00004496"/>
    </source>
</evidence>
<dbReference type="GO" id="GO:0008764">
    <property type="term" value="F:UDP-N-acetylmuramoylalanine-D-glutamate ligase activity"/>
    <property type="evidence" value="ECO:0007669"/>
    <property type="project" value="UniProtKB-UniRule"/>
</dbReference>
<keyword evidence="6 9" id="KW-0547">Nucleotide-binding</keyword>
<dbReference type="GO" id="GO:0051301">
    <property type="term" value="P:cell division"/>
    <property type="evidence" value="ECO:0007669"/>
    <property type="project" value="UniProtKB-KW"/>
</dbReference>
<dbReference type="GO" id="GO:0005524">
    <property type="term" value="F:ATP binding"/>
    <property type="evidence" value="ECO:0007669"/>
    <property type="project" value="UniProtKB-UniRule"/>
</dbReference>
<evidence type="ECO:0000256" key="6">
    <source>
        <dbReference type="ARBA" id="ARBA00022741"/>
    </source>
</evidence>
<dbReference type="PANTHER" id="PTHR43692:SF1">
    <property type="entry name" value="UDP-N-ACETYLMURAMOYLALANINE--D-GLUTAMATE LIGASE"/>
    <property type="match status" value="1"/>
</dbReference>
<comment type="function">
    <text evidence="9 10">Cell wall formation. Catalyzes the addition of glutamate to the nucleotide precursor UDP-N-acetylmuramoyl-L-alanine (UMA).</text>
</comment>
<dbReference type="AlphaFoldDB" id="A0A0G1KYU4"/>
<comment type="catalytic activity">
    <reaction evidence="9 10">
        <text>UDP-N-acetyl-alpha-D-muramoyl-L-alanine + D-glutamate + ATP = UDP-N-acetyl-alpha-D-muramoyl-L-alanyl-D-glutamate + ADP + phosphate + H(+)</text>
        <dbReference type="Rhea" id="RHEA:16429"/>
        <dbReference type="ChEBI" id="CHEBI:15378"/>
        <dbReference type="ChEBI" id="CHEBI:29986"/>
        <dbReference type="ChEBI" id="CHEBI:30616"/>
        <dbReference type="ChEBI" id="CHEBI:43474"/>
        <dbReference type="ChEBI" id="CHEBI:83898"/>
        <dbReference type="ChEBI" id="CHEBI:83900"/>
        <dbReference type="ChEBI" id="CHEBI:456216"/>
        <dbReference type="EC" id="6.3.2.9"/>
    </reaction>
</comment>
<comment type="pathway">
    <text evidence="2 9 10">Cell wall biogenesis; peptidoglycan biosynthesis.</text>
</comment>
<sequence>MNKTDKIAVLGLGREGLDLLRFLHKMKIKPVGLNADEILATDPRYRDVHKMTSRIYWGKDYLDHLGEFDLVFRSPGVPLDLPAIKSAKKRGVQFSSLTQLFFDVCPAKIIGVTGTKGKSTTTSLIYHLLKGDYKNKVYFGGNIGYPPLMLLNKLTKRDIVVFELSSFQLEDLAKSPHVAVMLMVAPEHLDRHKTYRKYLKAKLNLVKYQTKHDFAVVNIDDKLAGSVAKATPAKLIKHSLRKILPRGVYVAGQDIVFRDFQTGRRQVIMPTNEITLSGEHNLVNALAAITAVLIMGIAPTKIRQRLKSFVALEHRLELVGHLGQVNFINDSMATTPVATMAALQAVTGNVSVILGGVSKKEDFRGLIKYLVERSLAGAVLIGQTGPQLKIMFKSTKVTFPVTLAKDFPSAVKMAYDLVKPEGTVILSPACASFGWFKDAYDRGDQFKLLVKELIGGK</sequence>
<evidence type="ECO:0000313" key="13">
    <source>
        <dbReference type="EMBL" id="KKT53079.1"/>
    </source>
</evidence>
<evidence type="ECO:0000256" key="7">
    <source>
        <dbReference type="ARBA" id="ARBA00022840"/>
    </source>
</evidence>
<organism evidence="13 14">
    <name type="scientific">candidate division Kazan bacterium GW2011_GWA1_44_22</name>
    <dbReference type="NCBI Taxonomy" id="1620410"/>
    <lineage>
        <taxon>Bacteria</taxon>
        <taxon>Bacteria division Kazan-3B-28</taxon>
    </lineage>
</organism>
<keyword evidence="9 10" id="KW-0961">Cell wall biogenesis/degradation</keyword>
<dbReference type="InterPro" id="IPR005762">
    <property type="entry name" value="MurD"/>
</dbReference>
<dbReference type="Pfam" id="PF08245">
    <property type="entry name" value="Mur_ligase_M"/>
    <property type="match status" value="1"/>
</dbReference>
<evidence type="ECO:0000259" key="12">
    <source>
        <dbReference type="Pfam" id="PF08245"/>
    </source>
</evidence>
<evidence type="ECO:0000256" key="3">
    <source>
        <dbReference type="ARBA" id="ARBA00022490"/>
    </source>
</evidence>
<dbReference type="HAMAP" id="MF_00639">
    <property type="entry name" value="MurD"/>
    <property type="match status" value="1"/>
</dbReference>
<dbReference type="Gene3D" id="3.90.190.20">
    <property type="entry name" value="Mur ligase, C-terminal domain"/>
    <property type="match status" value="1"/>
</dbReference>
<keyword evidence="8 9" id="KW-0131">Cell cycle</keyword>
<dbReference type="InterPro" id="IPR036565">
    <property type="entry name" value="Mur-like_cat_sf"/>
</dbReference>
<evidence type="ECO:0000313" key="14">
    <source>
        <dbReference type="Proteomes" id="UP000034752"/>
    </source>
</evidence>
<dbReference type="InterPro" id="IPR036615">
    <property type="entry name" value="Mur_ligase_C_dom_sf"/>
</dbReference>
<dbReference type="PANTHER" id="PTHR43692">
    <property type="entry name" value="UDP-N-ACETYLMURAMOYLALANINE--D-GLUTAMATE LIGASE"/>
    <property type="match status" value="1"/>
</dbReference>
<dbReference type="InterPro" id="IPR013221">
    <property type="entry name" value="Mur_ligase_cen"/>
</dbReference>
<dbReference type="SUPFAM" id="SSF53244">
    <property type="entry name" value="MurD-like peptide ligases, peptide-binding domain"/>
    <property type="match status" value="1"/>
</dbReference>
<evidence type="ECO:0000256" key="10">
    <source>
        <dbReference type="RuleBase" id="RU003664"/>
    </source>
</evidence>